<dbReference type="PATRIC" id="fig|875330.6.peg.1731"/>
<feature type="domain" description="S1 motif" evidence="9">
    <location>
        <begin position="189"/>
        <end position="259"/>
    </location>
</feature>
<dbReference type="InterPro" id="IPR050437">
    <property type="entry name" value="Ribos_protein_bS1-like"/>
</dbReference>
<feature type="domain" description="S1 motif" evidence="9">
    <location>
        <begin position="102"/>
        <end position="172"/>
    </location>
</feature>
<dbReference type="FunFam" id="2.40.50.140:FF:000011">
    <property type="entry name" value="30S ribosomal protein S1"/>
    <property type="match status" value="1"/>
</dbReference>
<evidence type="ECO:0000313" key="11">
    <source>
        <dbReference type="Proteomes" id="UP000005466"/>
    </source>
</evidence>
<gene>
    <name evidence="10" type="primary">rpsA</name>
    <name evidence="10" type="ORF">Pgy4_09893</name>
</gene>
<dbReference type="GO" id="GO:0003735">
    <property type="term" value="F:structural constituent of ribosome"/>
    <property type="evidence" value="ECO:0007669"/>
    <property type="project" value="TreeGrafter"/>
</dbReference>
<comment type="similarity">
    <text evidence="1">Belongs to the bacterial ribosomal protein bS1 family.</text>
</comment>
<feature type="domain" description="S1 motif" evidence="9">
    <location>
        <begin position="17"/>
        <end position="85"/>
    </location>
</feature>
<dbReference type="InterPro" id="IPR035104">
    <property type="entry name" value="Ribosomal_protein_S1-like"/>
</dbReference>
<keyword evidence="2" id="KW-0677">Repeat</keyword>
<dbReference type="CDD" id="cd05691">
    <property type="entry name" value="S1_RPS1_repeat_ec6"/>
    <property type="match status" value="1"/>
</dbReference>
<dbReference type="FunFam" id="2.40.50.140:FF:000018">
    <property type="entry name" value="30S ribosomal protein S1"/>
    <property type="match status" value="1"/>
</dbReference>
<dbReference type="InterPro" id="IPR003029">
    <property type="entry name" value="S1_domain"/>
</dbReference>
<dbReference type="PANTHER" id="PTHR10724">
    <property type="entry name" value="30S RIBOSOMAL PROTEIN S1"/>
    <property type="match status" value="1"/>
</dbReference>
<dbReference type="FunFam" id="2.40.50.140:FF:000016">
    <property type="entry name" value="30S ribosomal protein S1"/>
    <property type="match status" value="1"/>
</dbReference>
<dbReference type="SMART" id="SM00316">
    <property type="entry name" value="S1"/>
    <property type="match status" value="4"/>
</dbReference>
<dbReference type="CDD" id="cd05688">
    <property type="entry name" value="S1_RPS1_repeat_ec3"/>
    <property type="match status" value="1"/>
</dbReference>
<keyword evidence="5" id="KW-0687">Ribonucleoprotein</keyword>
<evidence type="ECO:0000256" key="6">
    <source>
        <dbReference type="ARBA" id="ARBA00035293"/>
    </source>
</evidence>
<dbReference type="GO" id="GO:0003729">
    <property type="term" value="F:mRNA binding"/>
    <property type="evidence" value="ECO:0007669"/>
    <property type="project" value="TreeGrafter"/>
</dbReference>
<dbReference type="PRINTS" id="PR00681">
    <property type="entry name" value="RIBOSOMALS1"/>
</dbReference>
<feature type="region of interest" description="Disordered" evidence="8">
    <location>
        <begin position="353"/>
        <end position="374"/>
    </location>
</feature>
<organism evidence="10 11">
    <name type="scientific">Pseudomonas savastanoi pv. glycinea str. race 4</name>
    <dbReference type="NCBI Taxonomy" id="875330"/>
    <lineage>
        <taxon>Bacteria</taxon>
        <taxon>Pseudomonadati</taxon>
        <taxon>Pseudomonadota</taxon>
        <taxon>Gammaproteobacteria</taxon>
        <taxon>Pseudomonadales</taxon>
        <taxon>Pseudomonadaceae</taxon>
        <taxon>Pseudomonas</taxon>
    </lineage>
</organism>
<evidence type="ECO:0000256" key="3">
    <source>
        <dbReference type="ARBA" id="ARBA00022884"/>
    </source>
</evidence>
<dbReference type="AlphaFoldDB" id="F3C345"/>
<reference evidence="10 11" key="1">
    <citation type="journal article" date="2011" name="PLoS Pathog.">
        <title>Dynamic evolution of pathogenicity revealed by sequencing and comparative genomics of 19 Pseudomonas syringae isolates.</title>
        <authorList>
            <person name="Baltrus D.A."/>
            <person name="Nishimura M.T."/>
            <person name="Romanchuk A."/>
            <person name="Chang J.H."/>
            <person name="Mukhtar M.S."/>
            <person name="Cherkis K."/>
            <person name="Roach J."/>
            <person name="Grant S.R."/>
            <person name="Jones C.D."/>
            <person name="Dangl J.L."/>
        </authorList>
    </citation>
    <scope>NUCLEOTIDE SEQUENCE [LARGE SCALE GENOMIC DNA]</scope>
    <source>
        <strain evidence="11">race 4</strain>
    </source>
</reference>
<dbReference type="InterPro" id="IPR012340">
    <property type="entry name" value="NA-bd_OB-fold"/>
</dbReference>
<sequence length="386" mass="42898">AENSAEREALLESLQEGQQVKGIVKNLTDYGAFVDLGGVDGLLHITDMAWKRIKHPSEIVNVGDEIDVKVLKYDRERNRVSLGLKQLGEDPWVAIKARYPESTRVTARVTNLTDYGCFAELEEGVEGLVHVSEMDWTNKNIHPSKVVQVGDEVEVMVLDIDEERRRISLGIKQCKSNPWEDFSGQFNKGDKISGTIKSITDFGIFIGLDGGIDGLVHLSDISWNEVGEEAVRRFKKGDELDTVILSVDPERERISLGIKQLESDPFSEYVTVNDKGAIVRGIVKEVDAKGAIITLADDIEATLKASEISRDRVEDARNVLKEGEEIEAKIISVDRKSRVISLSIKSKDVEDEKEAIQSLRSKPEVAESTGPTTIGDLLRAQMEKQN</sequence>
<accession>F3C345</accession>
<feature type="domain" description="S1 motif" evidence="9">
    <location>
        <begin position="276"/>
        <end position="345"/>
    </location>
</feature>
<dbReference type="SUPFAM" id="SSF50249">
    <property type="entry name" value="Nucleic acid-binding proteins"/>
    <property type="match status" value="4"/>
</dbReference>
<dbReference type="HOGENOM" id="CLU_015805_2_1_6"/>
<dbReference type="EMBL" id="ADWY01000419">
    <property type="protein sequence ID" value="EGH10763.1"/>
    <property type="molecule type" value="Genomic_DNA"/>
</dbReference>
<keyword evidence="4 10" id="KW-0689">Ribosomal protein</keyword>
<dbReference type="Proteomes" id="UP000005466">
    <property type="component" value="Unassembled WGS sequence"/>
</dbReference>
<evidence type="ECO:0000256" key="5">
    <source>
        <dbReference type="ARBA" id="ARBA00023274"/>
    </source>
</evidence>
<evidence type="ECO:0000256" key="2">
    <source>
        <dbReference type="ARBA" id="ARBA00022737"/>
    </source>
</evidence>
<dbReference type="Pfam" id="PF00575">
    <property type="entry name" value="S1"/>
    <property type="match status" value="4"/>
</dbReference>
<dbReference type="GO" id="GO:0006412">
    <property type="term" value="P:translation"/>
    <property type="evidence" value="ECO:0007669"/>
    <property type="project" value="TreeGrafter"/>
</dbReference>
<dbReference type="GO" id="GO:0022627">
    <property type="term" value="C:cytosolic small ribosomal subunit"/>
    <property type="evidence" value="ECO:0007669"/>
    <property type="project" value="TreeGrafter"/>
</dbReference>
<dbReference type="PANTHER" id="PTHR10724:SF7">
    <property type="entry name" value="SMALL RIBOSOMAL SUBUNIT PROTEIN BS1C"/>
    <property type="match status" value="1"/>
</dbReference>
<name>F3C345_PSESG</name>
<evidence type="ECO:0000256" key="1">
    <source>
        <dbReference type="ARBA" id="ARBA00006767"/>
    </source>
</evidence>
<dbReference type="Gene3D" id="2.40.50.140">
    <property type="entry name" value="Nucleic acid-binding proteins"/>
    <property type="match status" value="4"/>
</dbReference>
<dbReference type="CDD" id="cd05689">
    <property type="entry name" value="S1_RPS1_repeat_ec4"/>
    <property type="match status" value="1"/>
</dbReference>
<evidence type="ECO:0000256" key="7">
    <source>
        <dbReference type="ARBA" id="ARBA00035517"/>
    </source>
</evidence>
<keyword evidence="3" id="KW-0694">RNA-binding</keyword>
<evidence type="ECO:0000256" key="4">
    <source>
        <dbReference type="ARBA" id="ARBA00022980"/>
    </source>
</evidence>
<evidence type="ECO:0000256" key="8">
    <source>
        <dbReference type="SAM" id="MobiDB-lite"/>
    </source>
</evidence>
<comment type="caution">
    <text evidence="10">The sequence shown here is derived from an EMBL/GenBank/DDBJ whole genome shotgun (WGS) entry which is preliminary data.</text>
</comment>
<dbReference type="PROSITE" id="PS50126">
    <property type="entry name" value="S1"/>
    <property type="match status" value="4"/>
</dbReference>
<proteinExistence type="inferred from homology"/>
<evidence type="ECO:0000313" key="10">
    <source>
        <dbReference type="EMBL" id="EGH10763.1"/>
    </source>
</evidence>
<evidence type="ECO:0000259" key="9">
    <source>
        <dbReference type="PROSITE" id="PS50126"/>
    </source>
</evidence>
<feature type="non-terminal residue" evidence="10">
    <location>
        <position position="1"/>
    </location>
</feature>
<protein>
    <recommendedName>
        <fullName evidence="6">Small ribosomal subunit protein bS1</fullName>
    </recommendedName>
    <alternativeName>
        <fullName evidence="7">30S ribosomal protein S1</fullName>
    </alternativeName>
</protein>